<protein>
    <recommendedName>
        <fullName evidence="3">TonB-dependent receptor plug domain-containing protein</fullName>
    </recommendedName>
</protein>
<keyword evidence="2" id="KW-1185">Reference proteome</keyword>
<evidence type="ECO:0000313" key="2">
    <source>
        <dbReference type="Proteomes" id="UP000229433"/>
    </source>
</evidence>
<dbReference type="AlphaFoldDB" id="A0A2G1VLZ2"/>
<dbReference type="RefSeq" id="WP_099647701.1">
    <property type="nucleotide sequence ID" value="NZ_KZ319309.1"/>
</dbReference>
<reference evidence="1 2" key="1">
    <citation type="submission" date="2017-08" db="EMBL/GenBank/DDBJ databases">
        <title>The whole genome shortgun sequences of strain Leeuwenhoekiella nanhaiensis G18 from the South China Sea.</title>
        <authorList>
            <person name="Liu Q."/>
        </authorList>
    </citation>
    <scope>NUCLEOTIDE SEQUENCE [LARGE SCALE GENOMIC DNA]</scope>
    <source>
        <strain evidence="1 2">G18</strain>
    </source>
</reference>
<comment type="caution">
    <text evidence="1">The sequence shown here is derived from an EMBL/GenBank/DDBJ whole genome shotgun (WGS) entry which is preliminary data.</text>
</comment>
<gene>
    <name evidence="1" type="ORF">CJ305_18185</name>
</gene>
<dbReference type="OrthoDB" id="679547at2"/>
<dbReference type="EMBL" id="NQXA01000030">
    <property type="protein sequence ID" value="PHQ27785.1"/>
    <property type="molecule type" value="Genomic_DNA"/>
</dbReference>
<evidence type="ECO:0000313" key="1">
    <source>
        <dbReference type="EMBL" id="PHQ27785.1"/>
    </source>
</evidence>
<dbReference type="Proteomes" id="UP000229433">
    <property type="component" value="Unassembled WGS sequence"/>
</dbReference>
<organism evidence="1 2">
    <name type="scientific">Leeuwenhoekiella nanhaiensis</name>
    <dbReference type="NCBI Taxonomy" id="1655491"/>
    <lineage>
        <taxon>Bacteria</taxon>
        <taxon>Pseudomonadati</taxon>
        <taxon>Bacteroidota</taxon>
        <taxon>Flavobacteriia</taxon>
        <taxon>Flavobacteriales</taxon>
        <taxon>Flavobacteriaceae</taxon>
        <taxon>Leeuwenhoekiella</taxon>
    </lineage>
</organism>
<accession>A0A2G1VLZ2</accession>
<sequence>MKLLFFRKGIPGILFFLVLGGVTSVSGQVNTLSYAEKIYLQTDAEVYTAGSQIWFKAVVLAGPLHRPSNLSGVLHVDLISPSEEVVVSQLIRLNQGIGSGTINLENSLAQGTYLLRAYTRWNQNFDTDFIFEKRLPVFTADAQAVSKVDAPGITQTDAAGSRNLKVLLDPLAVDSLHRGKLAVSLALDGKQDTLTVRKKEGDFYVLDYPLTADSDVLSIHYRTDTGKQHFQTLVLDTTGIDVQFFPESGDFIAGIPSQVGFKALGYDGLGRKVSGSIIDEYGKELVRFKSNVLGMGSFRLPSLSDTLSYYARIDRGQASALKIALPRVKDKGTTLVLRDLGTSLQVNVLSTALKNDTVVIQLSSRGRLLYKLQEPMQEGILPVIFPKTKLPFGIVAVSLHDEQGATISRRLYFNENQQEMLKLNVDLPKKEYTPREAVRVKLEVKDTRSRPQLANASILVTDASQLGETVNYRENILSYFLIQSELRGNIEKPGFYVQNDSLHTEALDDLLLTQGWVSYKYDTITTIRKFQPEPVLLLEGTVSAPLNKNKRREGVKLALMSFDEELFIQEQVSDSLGRFRFTIDALSGGYQNLLIQTSTENGTNKDYNLFLTSHKKPDVNLRQEAQFALTDTTAVQAARQKTQQQTVLREAMPFGDEDIALDEVLVNSYKMTPKRQEVADEYGMPDRVIDGKAIQAKEKKWSYGLYSVLLFNFPDKIRIVRKGGMLKAEVSLSDTTLVLVDGQPVLGYNYDMIPNLPVSEIESFEIIEMAKNFSSLYLEAYPNASPLEAPPWGHVIAIYTYGGNGLFAAERPKGIIKQRVQVFTEPEAFYTPKYETRQDLNRSEPDLRSTLYWDPELAIDDTGKAEVSFYNPDNTGTMLMLIEAVSANGDLGYKMLQYEIKKPGESDYK</sequence>
<evidence type="ECO:0008006" key="3">
    <source>
        <dbReference type="Google" id="ProtNLM"/>
    </source>
</evidence>
<proteinExistence type="predicted"/>
<dbReference type="Gene3D" id="2.60.40.1930">
    <property type="match status" value="1"/>
</dbReference>
<name>A0A2G1VLZ2_9FLAO</name>